<accession>M1ZXM4</accession>
<dbReference type="EMBL" id="AMXI01000610">
    <property type="protein sequence ID" value="EKN41890.1"/>
    <property type="molecule type" value="Genomic_DNA"/>
</dbReference>
<organism evidence="1 2">
    <name type="scientific">Clostridium botulinum CFSAN001627</name>
    <dbReference type="NCBI Taxonomy" id="1232189"/>
    <lineage>
        <taxon>Bacteria</taxon>
        <taxon>Bacillati</taxon>
        <taxon>Bacillota</taxon>
        <taxon>Clostridia</taxon>
        <taxon>Eubacteriales</taxon>
        <taxon>Clostridiaceae</taxon>
        <taxon>Clostridium</taxon>
    </lineage>
</organism>
<protein>
    <submittedName>
        <fullName evidence="1">Cyclic nucleotide-binding domain-containing protein</fullName>
    </submittedName>
</protein>
<evidence type="ECO:0000313" key="2">
    <source>
        <dbReference type="Proteomes" id="UP000011944"/>
    </source>
</evidence>
<evidence type="ECO:0000313" key="1">
    <source>
        <dbReference type="EMBL" id="EKN41890.1"/>
    </source>
</evidence>
<reference evidence="1 2" key="1">
    <citation type="submission" date="2012-10" db="EMBL/GenBank/DDBJ databases">
        <authorList>
            <person name="Strain E.A."/>
            <person name="Brown E."/>
            <person name="Allard M.W."/>
            <person name="Gonzalez-Escalona N."/>
            <person name="Timme R."/>
        </authorList>
    </citation>
    <scope>NUCLEOTIDE SEQUENCE [LARGE SCALE GENOMIC DNA]</scope>
    <source>
        <strain evidence="1 2">CFSAN001627</strain>
    </source>
</reference>
<dbReference type="AlphaFoldDB" id="M1ZXM4"/>
<proteinExistence type="predicted"/>
<gene>
    <name evidence="1" type="ORF">CFSAN001627_10348</name>
</gene>
<reference evidence="1 2" key="2">
    <citation type="submission" date="2013-03" db="EMBL/GenBank/DDBJ databases">
        <title>Diversity in Clostridium botulinum.</title>
        <authorList>
            <person name="Timme R.E."/>
            <person name="Allard M."/>
            <person name="Luo Y."/>
            <person name="Strain E."/>
            <person name="Gonzalez-Escalona N."/>
            <person name="Brown E."/>
        </authorList>
    </citation>
    <scope>NUCLEOTIDE SEQUENCE [LARGE SCALE GENOMIC DNA]</scope>
    <source>
        <strain evidence="1 2">CFSAN001627</strain>
    </source>
</reference>
<sequence length="38" mass="4890">MIRINDLKEREKYILKYRINDMFTKDMNPFIELFFFKK</sequence>
<dbReference type="Proteomes" id="UP000011944">
    <property type="component" value="Unassembled WGS sequence"/>
</dbReference>
<feature type="non-terminal residue" evidence="1">
    <location>
        <position position="38"/>
    </location>
</feature>
<name>M1ZXM4_CLOBO</name>
<comment type="caution">
    <text evidence="1">The sequence shown here is derived from an EMBL/GenBank/DDBJ whole genome shotgun (WGS) entry which is preliminary data.</text>
</comment>